<sequence length="242" mass="28564">MGSRQFQNIYVNVRYIRIYSIEFYLGSQTRLIFAFILTEEFWKNCFRRHAVWSQRDVDMKNEYPHPVPTLVRLSRKRSHISLVWQHSFAGCTCKNQVIGYFRHLVMVFCTFDISFTVEYWLVYPMYENTVLVRGHGIFRSRPGASIYIAAWEIALPILAFNFGYRKLAITSFFINYYILAPDDISLHALDPLFQHFRQVSNTRKTVFDVTSSETNGTSTCKMNVRMVISTLKNPKNHCYEEL</sequence>
<dbReference type="PANTHER" id="PTHR45907">
    <property type="entry name" value="SERPENTINE RECEPTOR, CLASS J"/>
    <property type="match status" value="1"/>
</dbReference>
<dbReference type="InterPro" id="IPR019423">
    <property type="entry name" value="7TM_GPCR_serpentine_rcpt_Srj"/>
</dbReference>
<proteinExistence type="predicted"/>
<dbReference type="Proteomes" id="UP000005239">
    <property type="component" value="Unassembled WGS sequence"/>
</dbReference>
<evidence type="ECO:0000313" key="1">
    <source>
        <dbReference type="EnsemblMetazoa" id="PPA33084.1"/>
    </source>
</evidence>
<dbReference type="EnsemblMetazoa" id="PPA33084.1">
    <property type="protein sequence ID" value="PPA33084.1"/>
    <property type="gene ID" value="WBGene00205944"/>
</dbReference>
<name>A0A2A6BU61_PRIPA</name>
<accession>A0A8R1ULC9</accession>
<keyword evidence="2" id="KW-1185">Reference proteome</keyword>
<reference evidence="1" key="2">
    <citation type="submission" date="2022-06" db="UniProtKB">
        <authorList>
            <consortium name="EnsemblMetazoa"/>
        </authorList>
    </citation>
    <scope>IDENTIFICATION</scope>
    <source>
        <strain evidence="1">PS312</strain>
    </source>
</reference>
<protein>
    <submittedName>
        <fullName evidence="1">Uncharacterized protein</fullName>
    </submittedName>
</protein>
<dbReference type="PANTHER" id="PTHR45907:SF16">
    <property type="entry name" value="SERPENTINE RECEPTOR, CLASS J"/>
    <property type="match status" value="1"/>
</dbReference>
<reference evidence="2" key="1">
    <citation type="journal article" date="2008" name="Nat. Genet.">
        <title>The Pristionchus pacificus genome provides a unique perspective on nematode lifestyle and parasitism.</title>
        <authorList>
            <person name="Dieterich C."/>
            <person name="Clifton S.W."/>
            <person name="Schuster L.N."/>
            <person name="Chinwalla A."/>
            <person name="Delehaunty K."/>
            <person name="Dinkelacker I."/>
            <person name="Fulton L."/>
            <person name="Fulton R."/>
            <person name="Godfrey J."/>
            <person name="Minx P."/>
            <person name="Mitreva M."/>
            <person name="Roeseler W."/>
            <person name="Tian H."/>
            <person name="Witte H."/>
            <person name="Yang S.P."/>
            <person name="Wilson R.K."/>
            <person name="Sommer R.J."/>
        </authorList>
    </citation>
    <scope>NUCLEOTIDE SEQUENCE [LARGE SCALE GENOMIC DNA]</scope>
    <source>
        <strain evidence="2">PS312</strain>
    </source>
</reference>
<accession>A0A2A6BU61</accession>
<gene>
    <name evidence="1" type="primary">WBGene00205944</name>
</gene>
<dbReference type="AlphaFoldDB" id="A0A2A6BU61"/>
<evidence type="ECO:0000313" key="2">
    <source>
        <dbReference type="Proteomes" id="UP000005239"/>
    </source>
</evidence>
<organism evidence="1 2">
    <name type="scientific">Pristionchus pacificus</name>
    <name type="common">Parasitic nematode worm</name>
    <dbReference type="NCBI Taxonomy" id="54126"/>
    <lineage>
        <taxon>Eukaryota</taxon>
        <taxon>Metazoa</taxon>
        <taxon>Ecdysozoa</taxon>
        <taxon>Nematoda</taxon>
        <taxon>Chromadorea</taxon>
        <taxon>Rhabditida</taxon>
        <taxon>Rhabditina</taxon>
        <taxon>Diplogasteromorpha</taxon>
        <taxon>Diplogasteroidea</taxon>
        <taxon>Neodiplogasteridae</taxon>
        <taxon>Pristionchus</taxon>
    </lineage>
</organism>